<proteinExistence type="predicted"/>
<keyword evidence="1" id="KW-0732">Signal</keyword>
<accession>D3RQ90</accession>
<name>D3RQ90_ALLVD</name>
<dbReference type="RefSeq" id="WP_012969971.1">
    <property type="nucleotide sequence ID" value="NC_013851.1"/>
</dbReference>
<dbReference type="Proteomes" id="UP000001441">
    <property type="component" value="Chromosome"/>
</dbReference>
<gene>
    <name evidence="2" type="ordered locus">Alvin_0748</name>
</gene>
<evidence type="ECO:0000313" key="3">
    <source>
        <dbReference type="Proteomes" id="UP000001441"/>
    </source>
</evidence>
<evidence type="ECO:0000256" key="1">
    <source>
        <dbReference type="SAM" id="SignalP"/>
    </source>
</evidence>
<sequence length="167" mass="16073">MKTIITTVAAASFLALSASVLAEQTLSFAEMDGVSAGGFAGPWTTGAMATASGPSSAFAGTYLNANVTTTDLIVPQFGTVGLMTSTVEAGSEANAVGSGVSAAGAVALGQTVGDWTSDTGSDSFAGADMSIALPVAQANAINVSTAVSYFGAASAVSQSTAAAAITN</sequence>
<reference evidence="2 3" key="1">
    <citation type="journal article" date="2011" name="Stand. Genomic Sci.">
        <title>Complete genome sequence of Allochromatium vinosum DSM 180(T).</title>
        <authorList>
            <person name="Weissgerber T."/>
            <person name="Zigann R."/>
            <person name="Bruce D."/>
            <person name="Chang Y.J."/>
            <person name="Detter J.C."/>
            <person name="Han C."/>
            <person name="Hauser L."/>
            <person name="Jeffries C.D."/>
            <person name="Land M."/>
            <person name="Munk A.C."/>
            <person name="Tapia R."/>
            <person name="Dahl C."/>
        </authorList>
    </citation>
    <scope>NUCLEOTIDE SEQUENCE [LARGE SCALE GENOMIC DNA]</scope>
    <source>
        <strain evidence="3">ATCC 17899 / DSM 180 / NBRC 103801 / NCIMB 10441 / D</strain>
    </source>
</reference>
<dbReference type="EMBL" id="CP001896">
    <property type="protein sequence ID" value="ADC61695.1"/>
    <property type="molecule type" value="Genomic_DNA"/>
</dbReference>
<organism evidence="2 3">
    <name type="scientific">Allochromatium vinosum (strain ATCC 17899 / DSM 180 / NBRC 103801 / NCIMB 10441 / D)</name>
    <name type="common">Chromatium vinosum</name>
    <dbReference type="NCBI Taxonomy" id="572477"/>
    <lineage>
        <taxon>Bacteria</taxon>
        <taxon>Pseudomonadati</taxon>
        <taxon>Pseudomonadota</taxon>
        <taxon>Gammaproteobacteria</taxon>
        <taxon>Chromatiales</taxon>
        <taxon>Chromatiaceae</taxon>
        <taxon>Allochromatium</taxon>
    </lineage>
</organism>
<protein>
    <submittedName>
        <fullName evidence="2">Uncharacterized protein</fullName>
    </submittedName>
</protein>
<keyword evidence="3" id="KW-1185">Reference proteome</keyword>
<feature type="chain" id="PRO_5003050164" evidence="1">
    <location>
        <begin position="23"/>
        <end position="167"/>
    </location>
</feature>
<feature type="signal peptide" evidence="1">
    <location>
        <begin position="1"/>
        <end position="22"/>
    </location>
</feature>
<dbReference type="KEGG" id="alv:Alvin_0748"/>
<dbReference type="AlphaFoldDB" id="D3RQ90"/>
<evidence type="ECO:0000313" key="2">
    <source>
        <dbReference type="EMBL" id="ADC61695.1"/>
    </source>
</evidence>
<dbReference type="HOGENOM" id="CLU_1591143_0_0_6"/>